<reference evidence="2 4" key="1">
    <citation type="submission" date="2016-06" db="EMBL/GenBank/DDBJ databases">
        <title>Complete genome sequence of Streptomyces griseochromogenes ATCC 14511, the Blasticidin S producer.</title>
        <authorList>
            <person name="Wu L."/>
        </authorList>
    </citation>
    <scope>NUCLEOTIDE SEQUENCE [LARGE SCALE GENOMIC DNA]</scope>
    <source>
        <strain evidence="2 4">ATCC 14511</strain>
    </source>
</reference>
<protein>
    <submittedName>
        <fullName evidence="2">Uncharacterized protein</fullName>
    </submittedName>
</protein>
<dbReference type="RefSeq" id="WP_067307474.1">
    <property type="nucleotide sequence ID" value="NZ_CP016279.1"/>
</dbReference>
<gene>
    <name evidence="2" type="ORF">AVL59_22825</name>
    <name evidence="3" type="ORF">J2Z21_008908</name>
</gene>
<keyword evidence="1" id="KW-0812">Transmembrane</keyword>
<organism evidence="2 4">
    <name type="scientific">Streptomyces griseochromogenes</name>
    <dbReference type="NCBI Taxonomy" id="68214"/>
    <lineage>
        <taxon>Bacteria</taxon>
        <taxon>Bacillati</taxon>
        <taxon>Actinomycetota</taxon>
        <taxon>Actinomycetes</taxon>
        <taxon>Kitasatosporales</taxon>
        <taxon>Streptomycetaceae</taxon>
        <taxon>Streptomyces</taxon>
    </lineage>
</organism>
<feature type="transmembrane region" description="Helical" evidence="1">
    <location>
        <begin position="75"/>
        <end position="93"/>
    </location>
</feature>
<evidence type="ECO:0000313" key="5">
    <source>
        <dbReference type="Proteomes" id="UP001519309"/>
    </source>
</evidence>
<evidence type="ECO:0000256" key="1">
    <source>
        <dbReference type="SAM" id="Phobius"/>
    </source>
</evidence>
<dbReference type="EMBL" id="CP016279">
    <property type="protein sequence ID" value="ANP52030.1"/>
    <property type="molecule type" value="Genomic_DNA"/>
</dbReference>
<name>A0A1B1AZQ8_9ACTN</name>
<keyword evidence="5" id="KW-1185">Reference proteome</keyword>
<dbReference type="EMBL" id="JAGGLP010000035">
    <property type="protein sequence ID" value="MBP2055892.1"/>
    <property type="molecule type" value="Genomic_DNA"/>
</dbReference>
<evidence type="ECO:0000313" key="2">
    <source>
        <dbReference type="EMBL" id="ANP52030.1"/>
    </source>
</evidence>
<dbReference type="Proteomes" id="UP000092659">
    <property type="component" value="Chromosome"/>
</dbReference>
<sequence>MLTEQSGKKPVAQVISDNLWMSPGLFIAASFVQFSVLKHPGWDRYAWWIYLAGWVPPALMLLWSGARRAKPPQGAPVIFALLAIYGIVTGVLQHDSFPL</sequence>
<reference evidence="3 5" key="2">
    <citation type="submission" date="2021-03" db="EMBL/GenBank/DDBJ databases">
        <title>Genomic Encyclopedia of Type Strains, Phase IV (KMG-IV): sequencing the most valuable type-strain genomes for metagenomic binning, comparative biology and taxonomic classification.</title>
        <authorList>
            <person name="Goeker M."/>
        </authorList>
    </citation>
    <scope>NUCLEOTIDE SEQUENCE [LARGE SCALE GENOMIC DNA]</scope>
    <source>
        <strain evidence="3 5">DSM 40499</strain>
    </source>
</reference>
<evidence type="ECO:0000313" key="4">
    <source>
        <dbReference type="Proteomes" id="UP000092659"/>
    </source>
</evidence>
<proteinExistence type="predicted"/>
<evidence type="ECO:0000313" key="3">
    <source>
        <dbReference type="EMBL" id="MBP2055892.1"/>
    </source>
</evidence>
<feature type="transmembrane region" description="Helical" evidence="1">
    <location>
        <begin position="20"/>
        <end position="39"/>
    </location>
</feature>
<dbReference type="AlphaFoldDB" id="A0A1B1AZQ8"/>
<dbReference type="KEGG" id="sgs:AVL59_22825"/>
<keyword evidence="1" id="KW-1133">Transmembrane helix</keyword>
<feature type="transmembrane region" description="Helical" evidence="1">
    <location>
        <begin position="45"/>
        <end position="63"/>
    </location>
</feature>
<dbReference type="OrthoDB" id="4278581at2"/>
<keyword evidence="1" id="KW-0472">Membrane</keyword>
<accession>A0A1B1AZQ8</accession>
<dbReference type="Proteomes" id="UP001519309">
    <property type="component" value="Unassembled WGS sequence"/>
</dbReference>